<dbReference type="Proteomes" id="UP001501321">
    <property type="component" value="Unassembled WGS sequence"/>
</dbReference>
<sequence>MKKTLPALCASLLLAAGLFSTPVLADSPVEMDMQAMAKAFKAANNADDAAQLQTSLEQLKAAATHAKGEVPKKFKDEAADGPNRQAYQQGLDELIGQVDQALGLLKDGKLDEAKALLEEINSTKRTYHKKLDA</sequence>
<dbReference type="Pfam" id="PF07361">
    <property type="entry name" value="Cytochrom_B562"/>
    <property type="match status" value="1"/>
</dbReference>
<gene>
    <name evidence="4" type="primary">cybC</name>
    <name evidence="4" type="ORF">GCM10023095_06110</name>
</gene>
<evidence type="ECO:0000313" key="4">
    <source>
        <dbReference type="EMBL" id="GAA4494467.1"/>
    </source>
</evidence>
<dbReference type="Gene3D" id="1.20.120.10">
    <property type="entry name" value="Cytochrome c/b562"/>
    <property type="match status" value="1"/>
</dbReference>
<feature type="chain" id="PRO_5046926978" evidence="3">
    <location>
        <begin position="26"/>
        <end position="133"/>
    </location>
</feature>
<organism evidence="4 5">
    <name type="scientific">Pseudaeromonas paramecii</name>
    <dbReference type="NCBI Taxonomy" id="2138166"/>
    <lineage>
        <taxon>Bacteria</taxon>
        <taxon>Pseudomonadati</taxon>
        <taxon>Pseudomonadota</taxon>
        <taxon>Gammaproteobacteria</taxon>
        <taxon>Aeromonadales</taxon>
        <taxon>Aeromonadaceae</taxon>
        <taxon>Pseudaeromonas</taxon>
    </lineage>
</organism>
<proteinExistence type="inferred from homology"/>
<evidence type="ECO:0000256" key="2">
    <source>
        <dbReference type="ARBA" id="ARBA00022729"/>
    </source>
</evidence>
<keyword evidence="5" id="KW-1185">Reference proteome</keyword>
<feature type="signal peptide" evidence="3">
    <location>
        <begin position="1"/>
        <end position="25"/>
    </location>
</feature>
<dbReference type="SUPFAM" id="SSF47175">
    <property type="entry name" value="Cytochromes"/>
    <property type="match status" value="1"/>
</dbReference>
<accession>A0ABP8Q0M3</accession>
<dbReference type="EMBL" id="BAABFC010000003">
    <property type="protein sequence ID" value="GAA4494467.1"/>
    <property type="molecule type" value="Genomic_DNA"/>
</dbReference>
<name>A0ABP8Q0M3_9GAMM</name>
<evidence type="ECO:0000256" key="1">
    <source>
        <dbReference type="ARBA" id="ARBA00005523"/>
    </source>
</evidence>
<dbReference type="InterPro" id="IPR010980">
    <property type="entry name" value="Cyt_c/b562"/>
</dbReference>
<protein>
    <submittedName>
        <fullName evidence="4">Cytochrome b562</fullName>
    </submittedName>
</protein>
<evidence type="ECO:0000313" key="5">
    <source>
        <dbReference type="Proteomes" id="UP001501321"/>
    </source>
</evidence>
<evidence type="ECO:0000256" key="3">
    <source>
        <dbReference type="SAM" id="SignalP"/>
    </source>
</evidence>
<dbReference type="PIRSF" id="PIRSF000029">
    <property type="entry name" value="Cytochrome_b562"/>
    <property type="match status" value="1"/>
</dbReference>
<keyword evidence="2 3" id="KW-0732">Signal</keyword>
<comment type="similarity">
    <text evidence="1">Belongs to the cytochrome b562 family.</text>
</comment>
<comment type="caution">
    <text evidence="4">The sequence shown here is derived from an EMBL/GenBank/DDBJ whole genome shotgun (WGS) entry which is preliminary data.</text>
</comment>
<dbReference type="RefSeq" id="WP_345009939.1">
    <property type="nucleotide sequence ID" value="NZ_BAABFC010000003.1"/>
</dbReference>
<reference evidence="5" key="1">
    <citation type="journal article" date="2019" name="Int. J. Syst. Evol. Microbiol.">
        <title>The Global Catalogue of Microorganisms (GCM) 10K type strain sequencing project: providing services to taxonomists for standard genome sequencing and annotation.</title>
        <authorList>
            <consortium name="The Broad Institute Genomics Platform"/>
            <consortium name="The Broad Institute Genome Sequencing Center for Infectious Disease"/>
            <person name="Wu L."/>
            <person name="Ma J."/>
        </authorList>
    </citation>
    <scope>NUCLEOTIDE SEQUENCE [LARGE SCALE GENOMIC DNA]</scope>
    <source>
        <strain evidence="5">JCM 32226</strain>
    </source>
</reference>
<dbReference type="InterPro" id="IPR009155">
    <property type="entry name" value="Cyt_b562"/>
</dbReference>